<dbReference type="AlphaFoldDB" id="A0A381QCG5"/>
<dbReference type="EMBL" id="UINC01001288">
    <property type="protein sequence ID" value="SUZ76690.1"/>
    <property type="molecule type" value="Genomic_DNA"/>
</dbReference>
<name>A0A381QCG5_9ZZZZ</name>
<reference evidence="3" key="1">
    <citation type="submission" date="2018-05" db="EMBL/GenBank/DDBJ databases">
        <authorList>
            <person name="Lanie J.A."/>
            <person name="Ng W.-L."/>
            <person name="Kazmierczak K.M."/>
            <person name="Andrzejewski T.M."/>
            <person name="Davidsen T.M."/>
            <person name="Wayne K.J."/>
            <person name="Tettelin H."/>
            <person name="Glass J.I."/>
            <person name="Rusch D."/>
            <person name="Podicherti R."/>
            <person name="Tsui H.-C.T."/>
            <person name="Winkler M.E."/>
        </authorList>
    </citation>
    <scope>NUCLEOTIDE SEQUENCE</scope>
</reference>
<dbReference type="InterPro" id="IPR013517">
    <property type="entry name" value="FG-GAP"/>
</dbReference>
<accession>A0A381QCG5</accession>
<evidence type="ECO:0000313" key="3">
    <source>
        <dbReference type="EMBL" id="SUZ76690.1"/>
    </source>
</evidence>
<dbReference type="PANTHER" id="PTHR44103">
    <property type="entry name" value="PROPROTEIN CONVERTASE P"/>
    <property type="match status" value="1"/>
</dbReference>
<dbReference type="Pfam" id="PF13517">
    <property type="entry name" value="FG-GAP_3"/>
    <property type="match status" value="4"/>
</dbReference>
<gene>
    <name evidence="3" type="ORF">METZ01_LOCUS29544</name>
</gene>
<feature type="region of interest" description="Disordered" evidence="2">
    <location>
        <begin position="454"/>
        <end position="480"/>
    </location>
</feature>
<evidence type="ECO:0000256" key="1">
    <source>
        <dbReference type="ARBA" id="ARBA00022729"/>
    </source>
</evidence>
<dbReference type="InterPro" id="IPR028994">
    <property type="entry name" value="Integrin_alpha_N"/>
</dbReference>
<proteinExistence type="predicted"/>
<dbReference type="Gene3D" id="2.130.10.130">
    <property type="entry name" value="Integrin alpha, N-terminal"/>
    <property type="match status" value="3"/>
</dbReference>
<dbReference type="SUPFAM" id="SSF69318">
    <property type="entry name" value="Integrin alpha N-terminal domain"/>
    <property type="match status" value="3"/>
</dbReference>
<evidence type="ECO:0000256" key="2">
    <source>
        <dbReference type="SAM" id="MobiDB-lite"/>
    </source>
</evidence>
<sequence length="1094" mass="122016">MFKAKIIFNIQFTFSLFLILGLSLGTPNYSTAEEEQPVLTYNWIPQFYGKLKGETKLLYTRSFARSMLRFVDIDDDGDDDLFVGKADGRIAFFHNQGSTATPFFKLITEDLVVIHEGVDKQSNAILIQTILDVGNNAAPEFVDIDNDGDFDLLIGSKDGHIFHYENRGNKLSPRFFRKTPIYMGLKFGGNSVPRLADVNGDRTYDLLVGTGSGKIHIFFNSGMTQEAVFCQAFKVSDPPDKRCKFQPELVADIAPQADAVPELVDWDQDNDLDLVVGKSNGKINYYLNTGDNFAPLWSLKSRHFQFIDGGGSVAPTFHDLNQDGFPELFLGTSSSKIIYYENHEVLLDLLRKIPAIQLEKIDISASFEKVLSQACSQLRGLPECLVPLAVAFGVPEGTKIDRMVELYPFILRPDLSIKSNSDNTADFAEVSSNSIKSEADTSKQQNSVVNANIQDDNKENPENAVTQADQATAAGESETEKDVIKEKIEKLTSQGIITRNQLWLSSRNFLKIENLIGSDRHSFLTSGDWNQDGRIDILLGSRSGEIFAFENRADKGTDWYELKIPVLENNKRQYSSPVLSDIDADGDLDIISGNRNGKLEWILNRGSEKRPEWVVHDVNLSQIDVGSFSTPLLNDMDGDDDLDLLVGNSKGLIIYYENQGNKNTPHFVLRNTRIAGFQMKASSAPTFWKWNGDKHPDLVVGGQEGFLSLISHLPPESSPALGGWTMESEHWQNIKTIGYSTPHFVDFEGDNKTDLLVGDVQGNLLYWKNGGLKKTIESKQESTLVLTENTLEDEEQEEENEQADSTIIPVEDTETEQESKAIGPIEPSFEFVSSRYGNLELGRRAFPAFMDVDGDNNLDLIVGNSAGELRYYRRELGSGDALWTLESKHFLGYQGRKNSAPVFADLDADGDFDLLVGNQEGSIDYWENKGNSEIADFVYNPTQFIGVTGGRNSVPAVLDLNGDGRNDLLTGNFIGQLRKFDRIEQGNGFYFRLERRKYLNLDIGIGSVPKITDLNNDQQPDLIIGSDSGNIISFQPDPEKPGILSWKPSPEYFKQLNLPIGGNPEFVDLDTDGDLDLIVGSEEGTLYYFRNTGR</sequence>
<dbReference type="PANTHER" id="PTHR44103:SF1">
    <property type="entry name" value="PROPROTEIN CONVERTASE P"/>
    <property type="match status" value="1"/>
</dbReference>
<keyword evidence="1" id="KW-0732">Signal</keyword>
<evidence type="ECO:0008006" key="4">
    <source>
        <dbReference type="Google" id="ProtNLM"/>
    </source>
</evidence>
<protein>
    <recommendedName>
        <fullName evidence="4">VCBS repeat-containing protein</fullName>
    </recommendedName>
</protein>
<organism evidence="3">
    <name type="scientific">marine metagenome</name>
    <dbReference type="NCBI Taxonomy" id="408172"/>
    <lineage>
        <taxon>unclassified sequences</taxon>
        <taxon>metagenomes</taxon>
        <taxon>ecological metagenomes</taxon>
    </lineage>
</organism>